<feature type="domain" description="HPr" evidence="4">
    <location>
        <begin position="13"/>
        <end position="100"/>
    </location>
</feature>
<dbReference type="InterPro" id="IPR001020">
    <property type="entry name" value="PTS_HPr_His_P_site"/>
</dbReference>
<organism evidence="5 6">
    <name type="scientific">Aerophobetes bacterium</name>
    <dbReference type="NCBI Taxonomy" id="2030807"/>
    <lineage>
        <taxon>Bacteria</taxon>
        <taxon>Candidatus Aerophobota</taxon>
    </lineage>
</organism>
<evidence type="ECO:0000313" key="5">
    <source>
        <dbReference type="EMBL" id="TET10451.1"/>
    </source>
</evidence>
<dbReference type="GO" id="GO:0005737">
    <property type="term" value="C:cytoplasm"/>
    <property type="evidence" value="ECO:0007669"/>
    <property type="project" value="UniProtKB-SubCell"/>
</dbReference>
<evidence type="ECO:0000256" key="3">
    <source>
        <dbReference type="ARBA" id="ARBA00022683"/>
    </source>
</evidence>
<evidence type="ECO:0000259" key="4">
    <source>
        <dbReference type="PROSITE" id="PS51350"/>
    </source>
</evidence>
<dbReference type="AlphaFoldDB" id="A0A523RXT6"/>
<name>A0A523RXT6_UNCAE</name>
<dbReference type="InterPro" id="IPR000032">
    <property type="entry name" value="HPr-like"/>
</dbReference>
<dbReference type="PANTHER" id="PTHR33705:SF2">
    <property type="entry name" value="PHOSPHOCARRIER PROTEIN NPR"/>
    <property type="match status" value="1"/>
</dbReference>
<dbReference type="PROSITE" id="PS00369">
    <property type="entry name" value="PTS_HPR_HIS"/>
    <property type="match status" value="1"/>
</dbReference>
<accession>A0A523RXT6</accession>
<evidence type="ECO:0000313" key="6">
    <source>
        <dbReference type="Proteomes" id="UP000316360"/>
    </source>
</evidence>
<comment type="caution">
    <text evidence="5">The sequence shown here is derived from an EMBL/GenBank/DDBJ whole genome shotgun (WGS) entry which is preliminary data.</text>
</comment>
<protein>
    <submittedName>
        <fullName evidence="5">HPr family phosphocarrier protein</fullName>
    </submittedName>
</protein>
<dbReference type="PRINTS" id="PR00107">
    <property type="entry name" value="PHOSPHOCPHPR"/>
</dbReference>
<dbReference type="EMBL" id="SOKJ01000226">
    <property type="protein sequence ID" value="TET10451.1"/>
    <property type="molecule type" value="Genomic_DNA"/>
</dbReference>
<dbReference type="Proteomes" id="UP000316360">
    <property type="component" value="Unassembled WGS sequence"/>
</dbReference>
<dbReference type="InterPro" id="IPR050399">
    <property type="entry name" value="HPr"/>
</dbReference>
<reference evidence="5 6" key="1">
    <citation type="submission" date="2019-03" db="EMBL/GenBank/DDBJ databases">
        <title>Metabolic potential of uncultured bacteria and archaea associated with petroleum seepage in deep-sea sediments.</title>
        <authorList>
            <person name="Dong X."/>
            <person name="Hubert C."/>
        </authorList>
    </citation>
    <scope>NUCLEOTIDE SEQUENCE [LARGE SCALE GENOMIC DNA]</scope>
    <source>
        <strain evidence="5">E44_bin7</strain>
    </source>
</reference>
<keyword evidence="2" id="KW-0963">Cytoplasm</keyword>
<dbReference type="NCBIfam" id="TIGR01003">
    <property type="entry name" value="PTS_HPr_family"/>
    <property type="match status" value="1"/>
</dbReference>
<dbReference type="PANTHER" id="PTHR33705">
    <property type="entry name" value="PHOSPHOCARRIER PROTEIN HPR"/>
    <property type="match status" value="1"/>
</dbReference>
<dbReference type="PROSITE" id="PS51350">
    <property type="entry name" value="PTS_HPR_DOM"/>
    <property type="match status" value="1"/>
</dbReference>
<comment type="subcellular location">
    <subcellularLocation>
        <location evidence="1">Cytoplasm</location>
    </subcellularLocation>
</comment>
<gene>
    <name evidence="5" type="ORF">E3J84_04030</name>
</gene>
<keyword evidence="3" id="KW-0598">Phosphotransferase system</keyword>
<dbReference type="CDD" id="cd00367">
    <property type="entry name" value="PTS-HPr_like"/>
    <property type="match status" value="1"/>
</dbReference>
<evidence type="ECO:0000256" key="2">
    <source>
        <dbReference type="ARBA" id="ARBA00022490"/>
    </source>
</evidence>
<dbReference type="Pfam" id="PF00381">
    <property type="entry name" value="PTS-HPr"/>
    <property type="match status" value="1"/>
</dbReference>
<dbReference type="SUPFAM" id="SSF55594">
    <property type="entry name" value="HPr-like"/>
    <property type="match status" value="1"/>
</dbReference>
<dbReference type="GO" id="GO:0009401">
    <property type="term" value="P:phosphoenolpyruvate-dependent sugar phosphotransferase system"/>
    <property type="evidence" value="ECO:0007669"/>
    <property type="project" value="UniProtKB-KW"/>
</dbReference>
<sequence length="100" mass="10979">MLEVSKNRKVISVVQEEVEITNKVGLHVRPASILVEIARKFKSDIWIERDGKEANGKSVLSLLLLSGEKGNRINIKAEGPDAAQAVKALAKVVKDKFGEE</sequence>
<proteinExistence type="predicted"/>
<dbReference type="InterPro" id="IPR035895">
    <property type="entry name" value="HPr-like_sf"/>
</dbReference>
<dbReference type="Gene3D" id="3.30.1340.10">
    <property type="entry name" value="HPr-like"/>
    <property type="match status" value="1"/>
</dbReference>
<evidence type="ECO:0000256" key="1">
    <source>
        <dbReference type="ARBA" id="ARBA00004496"/>
    </source>
</evidence>